<dbReference type="GO" id="GO:0034220">
    <property type="term" value="P:monoatomic ion transmembrane transport"/>
    <property type="evidence" value="ECO:0007669"/>
    <property type="project" value="UniProtKB-KW"/>
</dbReference>
<accession>A0ABD1SU35</accession>
<keyword evidence="1" id="KW-0813">Transport</keyword>
<dbReference type="AlphaFoldDB" id="A0ABD1SU35"/>
<comment type="caution">
    <text evidence="1">The sequence shown here is derived from an EMBL/GenBank/DDBJ whole genome shotgun (WGS) entry which is preliminary data.</text>
</comment>
<proteinExistence type="predicted"/>
<organism evidence="1 2">
    <name type="scientific">Abeliophyllum distichum</name>
    <dbReference type="NCBI Taxonomy" id="126358"/>
    <lineage>
        <taxon>Eukaryota</taxon>
        <taxon>Viridiplantae</taxon>
        <taxon>Streptophyta</taxon>
        <taxon>Embryophyta</taxon>
        <taxon>Tracheophyta</taxon>
        <taxon>Spermatophyta</taxon>
        <taxon>Magnoliopsida</taxon>
        <taxon>eudicotyledons</taxon>
        <taxon>Gunneridae</taxon>
        <taxon>Pentapetalae</taxon>
        <taxon>asterids</taxon>
        <taxon>lamiids</taxon>
        <taxon>Lamiales</taxon>
        <taxon>Oleaceae</taxon>
        <taxon>Forsythieae</taxon>
        <taxon>Abeliophyllum</taxon>
    </lineage>
</organism>
<keyword evidence="1" id="KW-0406">Ion transport</keyword>
<keyword evidence="1" id="KW-0407">Ion channel</keyword>
<keyword evidence="2" id="KW-1185">Reference proteome</keyword>
<gene>
    <name evidence="1" type="ORF">Adt_19848</name>
</gene>
<sequence>MSVSNTRQPVPPFTETRSPVPLLYRRHSSGEIRNLASISSSLLPAFGTVVESDESLFFLFLPFPNHHCTAADHRLLLFVFINKLARNSSTDGRMFSPCHTSAPGGTLKK</sequence>
<protein>
    <submittedName>
        <fullName evidence="1">Potassium channel NtKC1</fullName>
    </submittedName>
</protein>
<name>A0ABD1SU35_9LAMI</name>
<evidence type="ECO:0000313" key="2">
    <source>
        <dbReference type="Proteomes" id="UP001604336"/>
    </source>
</evidence>
<evidence type="ECO:0000313" key="1">
    <source>
        <dbReference type="EMBL" id="KAL2504227.1"/>
    </source>
</evidence>
<dbReference type="Proteomes" id="UP001604336">
    <property type="component" value="Unassembled WGS sequence"/>
</dbReference>
<reference evidence="2" key="1">
    <citation type="submission" date="2024-07" db="EMBL/GenBank/DDBJ databases">
        <title>Two chromosome-level genome assemblies of Korean endemic species Abeliophyllum distichum and Forsythia ovata (Oleaceae).</title>
        <authorList>
            <person name="Jang H."/>
        </authorList>
    </citation>
    <scope>NUCLEOTIDE SEQUENCE [LARGE SCALE GENOMIC DNA]</scope>
</reference>
<dbReference type="EMBL" id="JBFOLK010000006">
    <property type="protein sequence ID" value="KAL2504227.1"/>
    <property type="molecule type" value="Genomic_DNA"/>
</dbReference>